<comment type="caution">
    <text evidence="1">The sequence shown here is derived from an EMBL/GenBank/DDBJ whole genome shotgun (WGS) entry which is preliminary data.</text>
</comment>
<dbReference type="EMBL" id="JBBNAG010000013">
    <property type="protein sequence ID" value="KAK9083870.1"/>
    <property type="molecule type" value="Genomic_DNA"/>
</dbReference>
<reference evidence="1 2" key="1">
    <citation type="submission" date="2024-01" db="EMBL/GenBank/DDBJ databases">
        <title>Genome assemblies of Stephania.</title>
        <authorList>
            <person name="Yang L."/>
        </authorList>
    </citation>
    <scope>NUCLEOTIDE SEQUENCE [LARGE SCALE GENOMIC DNA]</scope>
    <source>
        <strain evidence="1">JXDWG</strain>
        <tissue evidence="1">Leaf</tissue>
    </source>
</reference>
<keyword evidence="2" id="KW-1185">Reference proteome</keyword>
<evidence type="ECO:0000313" key="1">
    <source>
        <dbReference type="EMBL" id="KAK9083870.1"/>
    </source>
</evidence>
<dbReference type="Proteomes" id="UP001419268">
    <property type="component" value="Unassembled WGS sequence"/>
</dbReference>
<name>A0AAP0E299_9MAGN</name>
<dbReference type="AlphaFoldDB" id="A0AAP0E299"/>
<evidence type="ECO:0000313" key="2">
    <source>
        <dbReference type="Proteomes" id="UP001419268"/>
    </source>
</evidence>
<gene>
    <name evidence="1" type="ORF">Scep_030341</name>
</gene>
<protein>
    <submittedName>
        <fullName evidence="1">Uncharacterized protein</fullName>
    </submittedName>
</protein>
<accession>A0AAP0E299</accession>
<sequence length="207" mass="22948">MPRLLNSQLEIYSLELSPPSVTIAGPFSSRGKEPVIGHPLLPSTSRHHCRFPPVAIAISYHLGKTREEVRFVRINGFFPSELAHLCYYDARKKEIEALCAELAELKVDLIASTTSEQASNDVEVKSRVKRVINELSRKNIDTHMALLTGIVTCVVTIAGDFHGAFLKVKQPISSRSSPTDLNHLSEHLPCVMAPLRYSSSIVVEHPI</sequence>
<proteinExistence type="predicted"/>
<organism evidence="1 2">
    <name type="scientific">Stephania cephalantha</name>
    <dbReference type="NCBI Taxonomy" id="152367"/>
    <lineage>
        <taxon>Eukaryota</taxon>
        <taxon>Viridiplantae</taxon>
        <taxon>Streptophyta</taxon>
        <taxon>Embryophyta</taxon>
        <taxon>Tracheophyta</taxon>
        <taxon>Spermatophyta</taxon>
        <taxon>Magnoliopsida</taxon>
        <taxon>Ranunculales</taxon>
        <taxon>Menispermaceae</taxon>
        <taxon>Menispermoideae</taxon>
        <taxon>Cissampelideae</taxon>
        <taxon>Stephania</taxon>
    </lineage>
</organism>